<dbReference type="Pfam" id="PF01753">
    <property type="entry name" value="zf-MYND"/>
    <property type="match status" value="1"/>
</dbReference>
<evidence type="ECO:0000256" key="2">
    <source>
        <dbReference type="ARBA" id="ARBA00022771"/>
    </source>
</evidence>
<evidence type="ECO:0000313" key="6">
    <source>
        <dbReference type="EMBL" id="CAI0379601.1"/>
    </source>
</evidence>
<accession>A0AAV0H3L4</accession>
<dbReference type="Pfam" id="PF20179">
    <property type="entry name" value="MSS51_C"/>
    <property type="match status" value="1"/>
</dbReference>
<reference evidence="6" key="1">
    <citation type="submission" date="2022-08" db="EMBL/GenBank/DDBJ databases">
        <authorList>
            <person name="Gutierrez-Valencia J."/>
        </authorList>
    </citation>
    <scope>NUCLEOTIDE SEQUENCE</scope>
</reference>
<sequence>MECAGRGSRGPCVAPATRRCGGCGAVAYCSVSHQLSHWDHHKQECERLEQQMKRVEALNEFPFTFSEEATLEVFEKRESRCSFLSKRGIHGLGMWKYECGCGDSLASANSTRSERESWNLPRELCPCSGPASLKSDALSNWKDYFEWRCLPLHSPVALLLHWPLLVYYATQIAFSGKSGVETTKQLFIHYIGPEKELFQLAAFGELCALFPGVRIHVELVGPAIPEKRDGEKIDIDDYAHCQGADCMCRSSSLNKGSAVSSCMSSAVTLRLRKGFYHDRYRDITEDSFPHLVVAPNAGIAAYPSWLPTIELIKEMNIPAVFSDYCEEACHLAARCIHSVTGHPIRIPIQLNPFRQPLVVENSPLFIPCYPNCFLFGI</sequence>
<evidence type="ECO:0000256" key="1">
    <source>
        <dbReference type="ARBA" id="ARBA00022723"/>
    </source>
</evidence>
<proteinExistence type="predicted"/>
<dbReference type="GO" id="GO:0008270">
    <property type="term" value="F:zinc ion binding"/>
    <property type="evidence" value="ECO:0007669"/>
    <property type="project" value="UniProtKB-KW"/>
</dbReference>
<keyword evidence="1" id="KW-0479">Metal-binding</keyword>
<name>A0AAV0H3L4_9ROSI</name>
<dbReference type="Gene3D" id="6.10.140.2220">
    <property type="match status" value="1"/>
</dbReference>
<dbReference type="SUPFAM" id="SSF144232">
    <property type="entry name" value="HIT/MYND zinc finger-like"/>
    <property type="match status" value="1"/>
</dbReference>
<dbReference type="Proteomes" id="UP001154282">
    <property type="component" value="Unassembled WGS sequence"/>
</dbReference>
<dbReference type="EMBL" id="CAMGYJ010000002">
    <property type="protein sequence ID" value="CAI0379601.1"/>
    <property type="molecule type" value="Genomic_DNA"/>
</dbReference>
<organism evidence="6 7">
    <name type="scientific">Linum tenue</name>
    <dbReference type="NCBI Taxonomy" id="586396"/>
    <lineage>
        <taxon>Eukaryota</taxon>
        <taxon>Viridiplantae</taxon>
        <taxon>Streptophyta</taxon>
        <taxon>Embryophyta</taxon>
        <taxon>Tracheophyta</taxon>
        <taxon>Spermatophyta</taxon>
        <taxon>Magnoliopsida</taxon>
        <taxon>eudicotyledons</taxon>
        <taxon>Gunneridae</taxon>
        <taxon>Pentapetalae</taxon>
        <taxon>rosids</taxon>
        <taxon>fabids</taxon>
        <taxon>Malpighiales</taxon>
        <taxon>Linaceae</taxon>
        <taxon>Linum</taxon>
    </lineage>
</organism>
<comment type="caution">
    <text evidence="6">The sequence shown here is derived from an EMBL/GenBank/DDBJ whole genome shotgun (WGS) entry which is preliminary data.</text>
</comment>
<dbReference type="PANTHER" id="PTHR47570">
    <property type="entry name" value="ZINC ION BINDING PROTEIN"/>
    <property type="match status" value="1"/>
</dbReference>
<dbReference type="InterPro" id="IPR046824">
    <property type="entry name" value="Mss51-like_C"/>
</dbReference>
<dbReference type="AlphaFoldDB" id="A0AAV0H3L4"/>
<dbReference type="PROSITE" id="PS50865">
    <property type="entry name" value="ZF_MYND_2"/>
    <property type="match status" value="1"/>
</dbReference>
<keyword evidence="3" id="KW-0862">Zinc</keyword>
<evidence type="ECO:0000313" key="7">
    <source>
        <dbReference type="Proteomes" id="UP001154282"/>
    </source>
</evidence>
<protein>
    <recommendedName>
        <fullName evidence="5">MYND-type domain-containing protein</fullName>
    </recommendedName>
</protein>
<keyword evidence="7" id="KW-1185">Reference proteome</keyword>
<dbReference type="PANTHER" id="PTHR47570:SF1">
    <property type="entry name" value="ZINC ION BINDING PROTEIN"/>
    <property type="match status" value="1"/>
</dbReference>
<evidence type="ECO:0000256" key="4">
    <source>
        <dbReference type="PROSITE-ProRule" id="PRU00134"/>
    </source>
</evidence>
<dbReference type="InterPro" id="IPR002893">
    <property type="entry name" value="Znf_MYND"/>
</dbReference>
<evidence type="ECO:0000259" key="5">
    <source>
        <dbReference type="PROSITE" id="PS50865"/>
    </source>
</evidence>
<feature type="domain" description="MYND-type" evidence="5">
    <location>
        <begin position="1"/>
        <end position="45"/>
    </location>
</feature>
<keyword evidence="2 4" id="KW-0863">Zinc-finger</keyword>
<gene>
    <name evidence="6" type="ORF">LITE_LOCUS2327</name>
</gene>
<evidence type="ECO:0000256" key="3">
    <source>
        <dbReference type="ARBA" id="ARBA00022833"/>
    </source>
</evidence>